<sequence>MMESEIEHVKKVLVEEQKNHQVTYLAWKTHYDDVVAQIGTPQEEETLEVEEPVTTLKNSSIGPEEDVVTMQTD</sequence>
<evidence type="ECO:0000256" key="1">
    <source>
        <dbReference type="SAM" id="MobiDB-lite"/>
    </source>
</evidence>
<evidence type="ECO:0000313" key="2">
    <source>
        <dbReference type="EMBL" id="KAF5177026.1"/>
    </source>
</evidence>
<evidence type="ECO:0000313" key="3">
    <source>
        <dbReference type="Proteomes" id="UP000554482"/>
    </source>
</evidence>
<protein>
    <submittedName>
        <fullName evidence="2">Uncharacterized protein</fullName>
    </submittedName>
</protein>
<name>A0A7J6UWP9_THATH</name>
<accession>A0A7J6UWP9</accession>
<dbReference type="Proteomes" id="UP000554482">
    <property type="component" value="Unassembled WGS sequence"/>
</dbReference>
<organism evidence="2 3">
    <name type="scientific">Thalictrum thalictroides</name>
    <name type="common">Rue-anemone</name>
    <name type="synonym">Anemone thalictroides</name>
    <dbReference type="NCBI Taxonomy" id="46969"/>
    <lineage>
        <taxon>Eukaryota</taxon>
        <taxon>Viridiplantae</taxon>
        <taxon>Streptophyta</taxon>
        <taxon>Embryophyta</taxon>
        <taxon>Tracheophyta</taxon>
        <taxon>Spermatophyta</taxon>
        <taxon>Magnoliopsida</taxon>
        <taxon>Ranunculales</taxon>
        <taxon>Ranunculaceae</taxon>
        <taxon>Thalictroideae</taxon>
        <taxon>Thalictrum</taxon>
    </lineage>
</organism>
<dbReference type="EMBL" id="JABWDY010041927">
    <property type="protein sequence ID" value="KAF5177026.1"/>
    <property type="molecule type" value="Genomic_DNA"/>
</dbReference>
<gene>
    <name evidence="2" type="ORF">FRX31_033387</name>
</gene>
<comment type="caution">
    <text evidence="2">The sequence shown here is derived from an EMBL/GenBank/DDBJ whole genome shotgun (WGS) entry which is preliminary data.</text>
</comment>
<proteinExistence type="predicted"/>
<feature type="region of interest" description="Disordered" evidence="1">
    <location>
        <begin position="44"/>
        <end position="73"/>
    </location>
</feature>
<keyword evidence="3" id="KW-1185">Reference proteome</keyword>
<dbReference type="AlphaFoldDB" id="A0A7J6UWP9"/>
<reference evidence="2 3" key="1">
    <citation type="submission" date="2020-06" db="EMBL/GenBank/DDBJ databases">
        <title>Transcriptomic and genomic resources for Thalictrum thalictroides and T. hernandezii: Facilitating candidate gene discovery in an emerging model plant lineage.</title>
        <authorList>
            <person name="Arias T."/>
            <person name="Riano-Pachon D.M."/>
            <person name="Di Stilio V.S."/>
        </authorList>
    </citation>
    <scope>NUCLEOTIDE SEQUENCE [LARGE SCALE GENOMIC DNA]</scope>
    <source>
        <strain evidence="3">cv. WT478/WT964</strain>
        <tissue evidence="2">Leaves</tissue>
    </source>
</reference>